<dbReference type="Proteomes" id="UP000800035">
    <property type="component" value="Unassembled WGS sequence"/>
</dbReference>
<reference evidence="2" key="1">
    <citation type="journal article" date="2020" name="Stud. Mycol.">
        <title>101 Dothideomycetes genomes: a test case for predicting lifestyles and emergence of pathogens.</title>
        <authorList>
            <person name="Haridas S."/>
            <person name="Albert R."/>
            <person name="Binder M."/>
            <person name="Bloem J."/>
            <person name="Labutti K."/>
            <person name="Salamov A."/>
            <person name="Andreopoulos B."/>
            <person name="Baker S."/>
            <person name="Barry K."/>
            <person name="Bills G."/>
            <person name="Bluhm B."/>
            <person name="Cannon C."/>
            <person name="Castanera R."/>
            <person name="Culley D."/>
            <person name="Daum C."/>
            <person name="Ezra D."/>
            <person name="Gonzalez J."/>
            <person name="Henrissat B."/>
            <person name="Kuo A."/>
            <person name="Liang C."/>
            <person name="Lipzen A."/>
            <person name="Lutzoni F."/>
            <person name="Magnuson J."/>
            <person name="Mondo S."/>
            <person name="Nolan M."/>
            <person name="Ohm R."/>
            <person name="Pangilinan J."/>
            <person name="Park H.-J."/>
            <person name="Ramirez L."/>
            <person name="Alfaro M."/>
            <person name="Sun H."/>
            <person name="Tritt A."/>
            <person name="Yoshinaga Y."/>
            <person name="Zwiers L.-H."/>
            <person name="Turgeon B."/>
            <person name="Goodwin S."/>
            <person name="Spatafora J."/>
            <person name="Crous P."/>
            <person name="Grigoriev I."/>
        </authorList>
    </citation>
    <scope>NUCLEOTIDE SEQUENCE</scope>
    <source>
        <strain evidence="2">CBS 675.92</strain>
    </source>
</reference>
<gene>
    <name evidence="2" type="ORF">CC80DRAFT_594765</name>
</gene>
<feature type="region of interest" description="Disordered" evidence="1">
    <location>
        <begin position="100"/>
        <end position="148"/>
    </location>
</feature>
<feature type="region of interest" description="Disordered" evidence="1">
    <location>
        <begin position="545"/>
        <end position="570"/>
    </location>
</feature>
<feature type="compositionally biased region" description="Basic and acidic residues" evidence="1">
    <location>
        <begin position="203"/>
        <end position="212"/>
    </location>
</feature>
<feature type="compositionally biased region" description="Basic residues" evidence="1">
    <location>
        <begin position="656"/>
        <end position="665"/>
    </location>
</feature>
<sequence length="816" mass="91985">MAAGLGAFDPADLDPEFWNSIGPVDDMGFQGDFSGFGDFGLPNDNFAMPNTFDNTFDPRASFNLLQNPFSALPGALASTGFNDACIDPTLDMYDFRQTASQPQLNGVQSTHAASPVPSRRSSRNKTPLRDSFAEPQTHEYRSCDPPYKPPYGYPVPAYPRHANNAPYYAGPSRLEDESLFISESDASPGTGHSRSRSISQTSPERRRSESRTTESSYPEAMRSRSSLSSSDESARLARGKKKRQSVFEGRFKYETPQIDANKPWIRTNATTKGLTTRTAKLNSYDPSQFYHYTPHPLGSWRTKRNIFEYTKHGELREKTYSADQIRDFILHYPEDKANKIQLQLFIQIGPTDSARRYLSSTWGKCRFQECPVNIHEKGTILHGHYRVALDERSYGTNNRYDPHLAASGYVHLYCMERFLDFEYICRHAHVKVDNRQYSTEPKGKFHATLGGRPECGIAQEFVKYAAKNSLRTSVPEFANYPVHAQYHNGQAKPHEHTLTATLHQAKADTRPPAQIKQFQERGLGVTHILVNKGDLEMIMTEKTRKKAKTQLENTRRKAKRRIEEVESDDDVDAEYAEKRRRMVAEAKKTYKAASDKAPRSTKGKGKAPKSPAFSSSPSSPATPGVGPSGRYPWDKDDDESSDEEHMRNSVGSSSRPTRRSPRNSRKAVNYSEDPDSVPSGYRSAAPHHRNNSTHRNSFTTFYDPELEGVDFDALMAAEGLDDIPLNRRVSSIPSFRALSSRSGSIMRSPGSRAPPFTPRRHASFNKQPVTQSRTFDTDAPPQDMERRRTRQQSKAAVANAHRVKDGRVEKRPSRSR</sequence>
<protein>
    <submittedName>
        <fullName evidence="2">Uncharacterized protein</fullName>
    </submittedName>
</protein>
<dbReference type="OrthoDB" id="5307331at2759"/>
<proteinExistence type="predicted"/>
<feature type="region of interest" description="Disordered" evidence="1">
    <location>
        <begin position="738"/>
        <end position="816"/>
    </location>
</feature>
<feature type="compositionally biased region" description="Basic and acidic residues" evidence="1">
    <location>
        <begin position="127"/>
        <end position="142"/>
    </location>
</feature>
<feature type="compositionally biased region" description="Basic and acidic residues" evidence="1">
    <location>
        <begin position="802"/>
        <end position="816"/>
    </location>
</feature>
<dbReference type="EMBL" id="ML976997">
    <property type="protein sequence ID" value="KAF1954707.1"/>
    <property type="molecule type" value="Genomic_DNA"/>
</dbReference>
<dbReference type="AlphaFoldDB" id="A0A6A5U0I7"/>
<accession>A0A6A5U0I7</accession>
<feature type="compositionally biased region" description="Basic and acidic residues" evidence="1">
    <location>
        <begin position="587"/>
        <end position="598"/>
    </location>
</feature>
<feature type="region of interest" description="Disordered" evidence="1">
    <location>
        <begin position="587"/>
        <end position="699"/>
    </location>
</feature>
<feature type="compositionally biased region" description="Polar residues" evidence="1">
    <location>
        <begin position="184"/>
        <end position="198"/>
    </location>
</feature>
<name>A0A6A5U0I7_9PLEO</name>
<evidence type="ECO:0000313" key="2">
    <source>
        <dbReference type="EMBL" id="KAF1954707.1"/>
    </source>
</evidence>
<evidence type="ECO:0000313" key="3">
    <source>
        <dbReference type="Proteomes" id="UP000800035"/>
    </source>
</evidence>
<feature type="compositionally biased region" description="Low complexity" evidence="1">
    <location>
        <begin position="608"/>
        <end position="629"/>
    </location>
</feature>
<keyword evidence="3" id="KW-1185">Reference proteome</keyword>
<evidence type="ECO:0000256" key="1">
    <source>
        <dbReference type="SAM" id="MobiDB-lite"/>
    </source>
</evidence>
<feature type="compositionally biased region" description="Polar residues" evidence="1">
    <location>
        <begin position="100"/>
        <end position="112"/>
    </location>
</feature>
<feature type="compositionally biased region" description="Polar residues" evidence="1">
    <location>
        <begin position="764"/>
        <end position="774"/>
    </location>
</feature>
<feature type="region of interest" description="Disordered" evidence="1">
    <location>
        <begin position="183"/>
        <end position="248"/>
    </location>
</feature>
<organism evidence="2 3">
    <name type="scientific">Byssothecium circinans</name>
    <dbReference type="NCBI Taxonomy" id="147558"/>
    <lineage>
        <taxon>Eukaryota</taxon>
        <taxon>Fungi</taxon>
        <taxon>Dikarya</taxon>
        <taxon>Ascomycota</taxon>
        <taxon>Pezizomycotina</taxon>
        <taxon>Dothideomycetes</taxon>
        <taxon>Pleosporomycetidae</taxon>
        <taxon>Pleosporales</taxon>
        <taxon>Massarineae</taxon>
        <taxon>Massarinaceae</taxon>
        <taxon>Byssothecium</taxon>
    </lineage>
</organism>